<name>A0A1C7NAC9_9FUNG</name>
<dbReference type="STRING" id="101091.A0A1C7NAC9"/>
<dbReference type="EMBL" id="LUGH01000338">
    <property type="protein sequence ID" value="OBZ86001.1"/>
    <property type="molecule type" value="Genomic_DNA"/>
</dbReference>
<dbReference type="PANTHER" id="PTHR16861:SF4">
    <property type="entry name" value="SH3 DOMAIN PROTEIN (AFU_ORTHOLOGUE AFUA_1G13610)"/>
    <property type="match status" value="1"/>
</dbReference>
<comment type="caution">
    <text evidence="3">The sequence shown here is derived from an EMBL/GenBank/DDBJ whole genome shotgun (WGS) entry which is preliminary data.</text>
</comment>
<accession>A0A1C7NAC9</accession>
<keyword evidence="2" id="KW-0472">Membrane</keyword>
<keyword evidence="2" id="KW-0812">Transmembrane</keyword>
<keyword evidence="4" id="KW-1185">Reference proteome</keyword>
<feature type="compositionally biased region" description="Low complexity" evidence="1">
    <location>
        <begin position="120"/>
        <end position="139"/>
    </location>
</feature>
<feature type="region of interest" description="Disordered" evidence="1">
    <location>
        <begin position="265"/>
        <end position="303"/>
    </location>
</feature>
<gene>
    <name evidence="3" type="ORF">A0J61_05955</name>
</gene>
<feature type="compositionally biased region" description="Polar residues" evidence="1">
    <location>
        <begin position="140"/>
        <end position="153"/>
    </location>
</feature>
<proteinExistence type="predicted"/>
<keyword evidence="2" id="KW-1133">Transmembrane helix</keyword>
<evidence type="ECO:0000313" key="4">
    <source>
        <dbReference type="Proteomes" id="UP000093000"/>
    </source>
</evidence>
<dbReference type="OrthoDB" id="5594955at2759"/>
<evidence type="ECO:0000256" key="1">
    <source>
        <dbReference type="SAM" id="MobiDB-lite"/>
    </source>
</evidence>
<feature type="non-terminal residue" evidence="3">
    <location>
        <position position="1"/>
    </location>
</feature>
<feature type="compositionally biased region" description="Basic and acidic residues" evidence="1">
    <location>
        <begin position="351"/>
        <end position="365"/>
    </location>
</feature>
<evidence type="ECO:0000256" key="2">
    <source>
        <dbReference type="SAM" id="Phobius"/>
    </source>
</evidence>
<evidence type="ECO:0000313" key="3">
    <source>
        <dbReference type="EMBL" id="OBZ86001.1"/>
    </source>
</evidence>
<feature type="region of interest" description="Disordered" evidence="1">
    <location>
        <begin position="328"/>
        <end position="365"/>
    </location>
</feature>
<dbReference type="Proteomes" id="UP000093000">
    <property type="component" value="Unassembled WGS sequence"/>
</dbReference>
<sequence>ICYALAIASRVCGGQDNTVAICSPNSNSDKLDLYLLYHPNDSEWQPVLKWSGLDKSKGVLVTHVNDSWYPAPLASNTSNVTWTMQLYLTGSDYDYQSDLDLIPSSHNYFPVPRPFTLIQSSSETPSTSTTVTSSKATDSPTNTLTAESSSNSPTNKLPGWAIAVICIAALLFIAAVAALIWAYRRYKQRKNRKSMVAVGLAHRSQKEREGDDEKVPVLTPSKNESNVAISNVMAPANSNANHTATAVGAGLLAANASMHSSTHHLVSPRSISPRHHDEASSFVTVSEKPPLGTHHEAHHSSSILSSTDALMIADTFRQFMRKPEWNEEMELNAQRQQIEEKGESGEEIEHEETLRDNLSNRKERT</sequence>
<dbReference type="PANTHER" id="PTHR16861">
    <property type="entry name" value="GLYCOPROTEIN 38"/>
    <property type="match status" value="1"/>
</dbReference>
<feature type="region of interest" description="Disordered" evidence="1">
    <location>
        <begin position="119"/>
        <end position="153"/>
    </location>
</feature>
<organism evidence="3 4">
    <name type="scientific">Choanephora cucurbitarum</name>
    <dbReference type="NCBI Taxonomy" id="101091"/>
    <lineage>
        <taxon>Eukaryota</taxon>
        <taxon>Fungi</taxon>
        <taxon>Fungi incertae sedis</taxon>
        <taxon>Mucoromycota</taxon>
        <taxon>Mucoromycotina</taxon>
        <taxon>Mucoromycetes</taxon>
        <taxon>Mucorales</taxon>
        <taxon>Mucorineae</taxon>
        <taxon>Choanephoraceae</taxon>
        <taxon>Choanephoroideae</taxon>
        <taxon>Choanephora</taxon>
    </lineage>
</organism>
<dbReference type="AlphaFoldDB" id="A0A1C7NAC9"/>
<protein>
    <submittedName>
        <fullName evidence="3">Uncharacterized protein</fullName>
    </submittedName>
</protein>
<feature type="transmembrane region" description="Helical" evidence="2">
    <location>
        <begin position="160"/>
        <end position="183"/>
    </location>
</feature>
<reference evidence="3 4" key="1">
    <citation type="submission" date="2016-03" db="EMBL/GenBank/DDBJ databases">
        <title>Choanephora cucurbitarum.</title>
        <authorList>
            <person name="Min B."/>
            <person name="Park H."/>
            <person name="Park J.-H."/>
            <person name="Shin H.-D."/>
            <person name="Choi I.-G."/>
        </authorList>
    </citation>
    <scope>NUCLEOTIDE SEQUENCE [LARGE SCALE GENOMIC DNA]</scope>
    <source>
        <strain evidence="3 4">KUS-F28377</strain>
    </source>
</reference>
<dbReference type="InParanoid" id="A0A1C7NAC9"/>